<reference evidence="1" key="1">
    <citation type="submission" date="2014-11" db="EMBL/GenBank/DDBJ databases">
        <authorList>
            <person name="Amaro Gonzalez C."/>
        </authorList>
    </citation>
    <scope>NUCLEOTIDE SEQUENCE</scope>
</reference>
<dbReference type="EMBL" id="GBXM01012204">
    <property type="protein sequence ID" value="JAH96373.1"/>
    <property type="molecule type" value="Transcribed_RNA"/>
</dbReference>
<proteinExistence type="predicted"/>
<organism evidence="1">
    <name type="scientific">Anguilla anguilla</name>
    <name type="common">European freshwater eel</name>
    <name type="synonym">Muraena anguilla</name>
    <dbReference type="NCBI Taxonomy" id="7936"/>
    <lineage>
        <taxon>Eukaryota</taxon>
        <taxon>Metazoa</taxon>
        <taxon>Chordata</taxon>
        <taxon>Craniata</taxon>
        <taxon>Vertebrata</taxon>
        <taxon>Euteleostomi</taxon>
        <taxon>Actinopterygii</taxon>
        <taxon>Neopterygii</taxon>
        <taxon>Teleostei</taxon>
        <taxon>Anguilliformes</taxon>
        <taxon>Anguillidae</taxon>
        <taxon>Anguilla</taxon>
    </lineage>
</organism>
<reference evidence="1" key="2">
    <citation type="journal article" date="2015" name="Fish Shellfish Immunol.">
        <title>Early steps in the European eel (Anguilla anguilla)-Vibrio vulnificus interaction in the gills: Role of the RtxA13 toxin.</title>
        <authorList>
            <person name="Callol A."/>
            <person name="Pajuelo D."/>
            <person name="Ebbesson L."/>
            <person name="Teles M."/>
            <person name="MacKenzie S."/>
            <person name="Amaro C."/>
        </authorList>
    </citation>
    <scope>NUCLEOTIDE SEQUENCE</scope>
</reference>
<evidence type="ECO:0000313" key="1">
    <source>
        <dbReference type="EMBL" id="JAH96373.1"/>
    </source>
</evidence>
<protein>
    <submittedName>
        <fullName evidence="1">Uncharacterized protein</fullName>
    </submittedName>
</protein>
<sequence>MYRQIWEKTIINIQLRLKEALYQEADKIYLSLADKCLLHVLLFS</sequence>
<dbReference type="AlphaFoldDB" id="A0A0E9X3W8"/>
<name>A0A0E9X3W8_ANGAN</name>
<accession>A0A0E9X3W8</accession>